<name>A0AAD6SCB8_9AGAR</name>
<feature type="coiled-coil region" evidence="1">
    <location>
        <begin position="95"/>
        <end position="129"/>
    </location>
</feature>
<dbReference type="Proteomes" id="UP001218188">
    <property type="component" value="Unassembled WGS sequence"/>
</dbReference>
<dbReference type="Gene3D" id="1.10.287.1060">
    <property type="entry name" value="ESAT-6-like"/>
    <property type="match status" value="1"/>
</dbReference>
<dbReference type="GO" id="GO:0005771">
    <property type="term" value="C:multivesicular body"/>
    <property type="evidence" value="ECO:0007669"/>
    <property type="project" value="TreeGrafter"/>
</dbReference>
<gene>
    <name evidence="2" type="ORF">C8F04DRAFT_1192809</name>
</gene>
<accession>A0AAD6SCB8</accession>
<organism evidence="2 3">
    <name type="scientific">Mycena alexandri</name>
    <dbReference type="NCBI Taxonomy" id="1745969"/>
    <lineage>
        <taxon>Eukaryota</taxon>
        <taxon>Fungi</taxon>
        <taxon>Dikarya</taxon>
        <taxon>Basidiomycota</taxon>
        <taxon>Agaricomycotina</taxon>
        <taxon>Agaricomycetes</taxon>
        <taxon>Agaricomycetidae</taxon>
        <taxon>Agaricales</taxon>
        <taxon>Marasmiineae</taxon>
        <taxon>Mycenaceae</taxon>
        <taxon>Mycena</taxon>
    </lineage>
</organism>
<dbReference type="AlphaFoldDB" id="A0AAD6SCB8"/>
<protein>
    <submittedName>
        <fullName evidence="2">Uncharacterized protein</fullName>
    </submittedName>
</protein>
<dbReference type="Pfam" id="PF03357">
    <property type="entry name" value="Snf7"/>
    <property type="match status" value="1"/>
</dbReference>
<comment type="caution">
    <text evidence="2">The sequence shown here is derived from an EMBL/GenBank/DDBJ whole genome shotgun (WGS) entry which is preliminary data.</text>
</comment>
<proteinExistence type="predicted"/>
<evidence type="ECO:0000256" key="1">
    <source>
        <dbReference type="SAM" id="Coils"/>
    </source>
</evidence>
<keyword evidence="1" id="KW-0175">Coiled coil</keyword>
<keyword evidence="3" id="KW-1185">Reference proteome</keyword>
<dbReference type="GO" id="GO:0006900">
    <property type="term" value="P:vesicle budding from membrane"/>
    <property type="evidence" value="ECO:0007669"/>
    <property type="project" value="TreeGrafter"/>
</dbReference>
<dbReference type="EMBL" id="JARJCM010000176">
    <property type="protein sequence ID" value="KAJ7024071.1"/>
    <property type="molecule type" value="Genomic_DNA"/>
</dbReference>
<sequence length="214" mass="23522">MAGIMSYFSRPDTKTSLRDALVGLHQQIQILDKKSDQPQRNLASAKDCEGECNRQGMLYSNHGDAREQKSTTPQAALKAACGCSATCLISAKPLATAALRRKHAHEKQLEQLRGQQMQLEAQAKTLASANINAETVAAMKRAAEVMERIHGGVRKLSQSLLANPLSHDPFTEEELEAEFNELESDFRTRSDKTPNMTSDEAVALRELQAELAAM</sequence>
<evidence type="ECO:0000313" key="2">
    <source>
        <dbReference type="EMBL" id="KAJ7024071.1"/>
    </source>
</evidence>
<dbReference type="PANTHER" id="PTHR22761">
    <property type="entry name" value="CHARGED MULTIVESICULAR BODY PROTEIN"/>
    <property type="match status" value="1"/>
</dbReference>
<reference evidence="2" key="1">
    <citation type="submission" date="2023-03" db="EMBL/GenBank/DDBJ databases">
        <title>Massive genome expansion in bonnet fungi (Mycena s.s.) driven by repeated elements and novel gene families across ecological guilds.</title>
        <authorList>
            <consortium name="Lawrence Berkeley National Laboratory"/>
            <person name="Harder C.B."/>
            <person name="Miyauchi S."/>
            <person name="Viragh M."/>
            <person name="Kuo A."/>
            <person name="Thoen E."/>
            <person name="Andreopoulos B."/>
            <person name="Lu D."/>
            <person name="Skrede I."/>
            <person name="Drula E."/>
            <person name="Henrissat B."/>
            <person name="Morin E."/>
            <person name="Kohler A."/>
            <person name="Barry K."/>
            <person name="LaButti K."/>
            <person name="Morin E."/>
            <person name="Salamov A."/>
            <person name="Lipzen A."/>
            <person name="Mereny Z."/>
            <person name="Hegedus B."/>
            <person name="Baldrian P."/>
            <person name="Stursova M."/>
            <person name="Weitz H."/>
            <person name="Taylor A."/>
            <person name="Grigoriev I.V."/>
            <person name="Nagy L.G."/>
            <person name="Martin F."/>
            <person name="Kauserud H."/>
        </authorList>
    </citation>
    <scope>NUCLEOTIDE SEQUENCE</scope>
    <source>
        <strain evidence="2">CBHHK200</strain>
    </source>
</reference>
<dbReference type="InterPro" id="IPR005024">
    <property type="entry name" value="Snf7_fam"/>
</dbReference>
<dbReference type="GO" id="GO:0032511">
    <property type="term" value="P:late endosome to vacuole transport via multivesicular body sorting pathway"/>
    <property type="evidence" value="ECO:0007669"/>
    <property type="project" value="TreeGrafter"/>
</dbReference>
<evidence type="ECO:0000313" key="3">
    <source>
        <dbReference type="Proteomes" id="UP001218188"/>
    </source>
</evidence>